<evidence type="ECO:0000313" key="2">
    <source>
        <dbReference type="EMBL" id="MCQ8103257.1"/>
    </source>
</evidence>
<protein>
    <submittedName>
        <fullName evidence="2">Uncharacterized protein</fullName>
    </submittedName>
</protein>
<organism evidence="2 3">
    <name type="scientific">Methylomonas subterranea</name>
    <dbReference type="NCBI Taxonomy" id="2952225"/>
    <lineage>
        <taxon>Bacteria</taxon>
        <taxon>Pseudomonadati</taxon>
        <taxon>Pseudomonadota</taxon>
        <taxon>Gammaproteobacteria</taxon>
        <taxon>Methylococcales</taxon>
        <taxon>Methylococcaceae</taxon>
        <taxon>Methylomonas</taxon>
    </lineage>
</organism>
<dbReference type="EMBL" id="JANIBJ010000005">
    <property type="protein sequence ID" value="MCQ8103257.1"/>
    <property type="molecule type" value="Genomic_DNA"/>
</dbReference>
<gene>
    <name evidence="2" type="ORF">NP590_03985</name>
</gene>
<name>A0ABT1TCR8_9GAMM</name>
<keyword evidence="3" id="KW-1185">Reference proteome</keyword>
<reference evidence="2 3" key="1">
    <citation type="submission" date="2022-07" db="EMBL/GenBank/DDBJ databases">
        <title>Methylomonas rivi sp. nov., Methylomonas rosea sp. nov., Methylomonas aureus sp. nov. and Methylomonas subterranea sp. nov., four novel methanotrophs isolated from a freshwater creek and the deep terrestrial subsurface.</title>
        <authorList>
            <person name="Abin C."/>
            <person name="Sankaranarayanan K."/>
            <person name="Garner C."/>
            <person name="Sindelar R."/>
            <person name="Kotary K."/>
            <person name="Garner R."/>
            <person name="Barclay S."/>
            <person name="Lawson P."/>
            <person name="Krumholz L."/>
        </authorList>
    </citation>
    <scope>NUCLEOTIDE SEQUENCE [LARGE SCALE GENOMIC DNA]</scope>
    <source>
        <strain evidence="2 3">SURF-2</strain>
    </source>
</reference>
<dbReference type="Proteomes" id="UP001524499">
    <property type="component" value="Unassembled WGS sequence"/>
</dbReference>
<feature type="region of interest" description="Disordered" evidence="1">
    <location>
        <begin position="141"/>
        <end position="184"/>
    </location>
</feature>
<evidence type="ECO:0000313" key="3">
    <source>
        <dbReference type="Proteomes" id="UP001524499"/>
    </source>
</evidence>
<accession>A0ABT1TCR8</accession>
<dbReference type="RefSeq" id="WP_256600942.1">
    <property type="nucleotide sequence ID" value="NZ_JANIBJ010000005.1"/>
</dbReference>
<proteinExistence type="predicted"/>
<sequence>MSNACAIPCPYCGKDIDIVQAMEMVAGNEWTGLLNGLPISLVGALLRYLELFKPAKQELRWSRRLALTKELVPLIKEAQIKRNGIAYSAPAGIWEAEMMKLVVNRPETLVLPLKGNGYLLSMIAGRGERAAAKLEQDKIEQARNRSNVGGAPVSVAHLAAQAQTKTKSKPPKGWKGPVAPNDTS</sequence>
<comment type="caution">
    <text evidence="2">The sequence shown here is derived from an EMBL/GenBank/DDBJ whole genome shotgun (WGS) entry which is preliminary data.</text>
</comment>
<evidence type="ECO:0000256" key="1">
    <source>
        <dbReference type="SAM" id="MobiDB-lite"/>
    </source>
</evidence>